<feature type="signal peptide" evidence="1">
    <location>
        <begin position="1"/>
        <end position="25"/>
    </location>
</feature>
<sequence length="81" mass="8637">MKLSFLQSRNRAWLLCLTLGLGGCAAVRHTPAPFIPVADTAVIAPRTLAQGMQLTLDTGYARTLKPGSAWRRSGSIAQGEV</sequence>
<proteinExistence type="predicted"/>
<feature type="chain" id="PRO_5030856429" evidence="1">
    <location>
        <begin position="26"/>
        <end position="81"/>
    </location>
</feature>
<dbReference type="AlphaFoldDB" id="A0A7Z2VVR9"/>
<name>A0A7Z2VVR9_9BURK</name>
<accession>A0A7Z2VVR9</accession>
<dbReference type="PROSITE" id="PS51257">
    <property type="entry name" value="PROKAR_LIPOPROTEIN"/>
    <property type="match status" value="1"/>
</dbReference>
<keyword evidence="1" id="KW-0732">Signal</keyword>
<evidence type="ECO:0000313" key="2">
    <source>
        <dbReference type="EMBL" id="QJE00376.1"/>
    </source>
</evidence>
<organism evidence="2 3">
    <name type="scientific">Massilia forsythiae</name>
    <dbReference type="NCBI Taxonomy" id="2728020"/>
    <lineage>
        <taxon>Bacteria</taxon>
        <taxon>Pseudomonadati</taxon>
        <taxon>Pseudomonadota</taxon>
        <taxon>Betaproteobacteria</taxon>
        <taxon>Burkholderiales</taxon>
        <taxon>Oxalobacteraceae</taxon>
        <taxon>Telluria group</taxon>
        <taxon>Massilia</taxon>
    </lineage>
</organism>
<dbReference type="Proteomes" id="UP000502415">
    <property type="component" value="Chromosome"/>
</dbReference>
<gene>
    <name evidence="2" type="ORF">HH212_10365</name>
</gene>
<protein>
    <submittedName>
        <fullName evidence="2">Uncharacterized protein</fullName>
    </submittedName>
</protein>
<dbReference type="EMBL" id="CP051685">
    <property type="protein sequence ID" value="QJE00376.1"/>
    <property type="molecule type" value="Genomic_DNA"/>
</dbReference>
<dbReference type="RefSeq" id="WP_170202408.1">
    <property type="nucleotide sequence ID" value="NZ_CP051685.1"/>
</dbReference>
<dbReference type="KEGG" id="mfy:HH212_10365"/>
<keyword evidence="3" id="KW-1185">Reference proteome</keyword>
<evidence type="ECO:0000313" key="3">
    <source>
        <dbReference type="Proteomes" id="UP000502415"/>
    </source>
</evidence>
<reference evidence="2 3" key="1">
    <citation type="submission" date="2020-04" db="EMBL/GenBank/DDBJ databases">
        <title>Genome sequencing of novel species.</title>
        <authorList>
            <person name="Heo J."/>
            <person name="Kim S.-J."/>
            <person name="Kim J.-S."/>
            <person name="Hong S.-B."/>
            <person name="Kwon S.-W."/>
        </authorList>
    </citation>
    <scope>NUCLEOTIDE SEQUENCE [LARGE SCALE GENOMIC DNA]</scope>
    <source>
        <strain evidence="2 3">GN2-R2</strain>
    </source>
</reference>
<evidence type="ECO:0000256" key="1">
    <source>
        <dbReference type="SAM" id="SignalP"/>
    </source>
</evidence>